<dbReference type="PANTHER" id="PTHR10061:SF0">
    <property type="entry name" value="S-FORMYLGLUTATHIONE HYDROLASE"/>
    <property type="match status" value="1"/>
</dbReference>
<evidence type="ECO:0000256" key="7">
    <source>
        <dbReference type="RuleBase" id="RU363068"/>
    </source>
</evidence>
<comment type="subcellular location">
    <subcellularLocation>
        <location evidence="7">Cytoplasm</location>
    </subcellularLocation>
</comment>
<evidence type="ECO:0000256" key="1">
    <source>
        <dbReference type="ARBA" id="ARBA00005622"/>
    </source>
</evidence>
<dbReference type="OrthoDB" id="420518at2759"/>
<sequence length="284" mass="31241">MSFTTNSKIKAFGGYIYKLTHKAKCLGQLDSNVNLFLPAQSTEGKVPVLYYLGGLTCTGDNGLEKGNILGAAANNGIAVVFPDTSPRGAGIKGEDESYDFGTGAGFYLNASTQFFKDHYRMEEYITTELPSLLNSNYPLEASKTSIFGHSMGGHGALTLFLKYPGMYKSVSAFAPIANPTQCPWGEKAFTGYLGSDKEEWKKHDASELIKNFKGDFNALIDQGTGDNFYEQKQLLTENFSEAVKNAGFDKTTKIRFQPEYDHSYPSIIATFAPDHVDFHAKFLL</sequence>
<dbReference type="VEuPathDB" id="FungiDB:TAPDE_001679"/>
<dbReference type="GO" id="GO:0018738">
    <property type="term" value="F:S-formylglutathione hydrolase activity"/>
    <property type="evidence" value="ECO:0007669"/>
    <property type="project" value="UniProtKB-EC"/>
</dbReference>
<evidence type="ECO:0000313" key="8">
    <source>
        <dbReference type="EMBL" id="CCG81817.1"/>
    </source>
</evidence>
<dbReference type="EC" id="3.1.2.12" evidence="2 7"/>
<dbReference type="GO" id="GO:0046294">
    <property type="term" value="P:formaldehyde catabolic process"/>
    <property type="evidence" value="ECO:0007669"/>
    <property type="project" value="InterPro"/>
</dbReference>
<accession>R4XEM2</accession>
<evidence type="ECO:0000256" key="6">
    <source>
        <dbReference type="PIRSR" id="PIRSR614186-1"/>
    </source>
</evidence>
<dbReference type="InterPro" id="IPR000801">
    <property type="entry name" value="Esterase-like"/>
</dbReference>
<dbReference type="AlphaFoldDB" id="R4XEM2"/>
<evidence type="ECO:0000256" key="5">
    <source>
        <dbReference type="ARBA" id="ARBA00022801"/>
    </source>
</evidence>
<gene>
    <name evidence="8" type="ORF">TAPDE_001679</name>
</gene>
<evidence type="ECO:0000256" key="3">
    <source>
        <dbReference type="ARBA" id="ARBA00016774"/>
    </source>
</evidence>
<keyword evidence="5 7" id="KW-0378">Hydrolase</keyword>
<evidence type="ECO:0000256" key="4">
    <source>
        <dbReference type="ARBA" id="ARBA00022487"/>
    </source>
</evidence>
<feature type="active site" description="Charge relay system" evidence="6">
    <location>
        <position position="262"/>
    </location>
</feature>
<dbReference type="GO" id="GO:0005829">
    <property type="term" value="C:cytosol"/>
    <property type="evidence" value="ECO:0007669"/>
    <property type="project" value="TreeGrafter"/>
</dbReference>
<dbReference type="InterPro" id="IPR014186">
    <property type="entry name" value="S-formylglutathione_hydrol"/>
</dbReference>
<dbReference type="FunFam" id="3.40.50.1820:FF:000002">
    <property type="entry name" value="S-formylglutathione hydrolase"/>
    <property type="match status" value="1"/>
</dbReference>
<dbReference type="Proteomes" id="UP000013776">
    <property type="component" value="Unassembled WGS sequence"/>
</dbReference>
<dbReference type="eggNOG" id="KOG3101">
    <property type="taxonomic scope" value="Eukaryota"/>
</dbReference>
<evidence type="ECO:0000313" key="9">
    <source>
        <dbReference type="Proteomes" id="UP000013776"/>
    </source>
</evidence>
<dbReference type="InterPro" id="IPR029058">
    <property type="entry name" value="AB_hydrolase_fold"/>
</dbReference>
<protein>
    <recommendedName>
        <fullName evidence="3 7">S-formylglutathione hydrolase</fullName>
        <ecNumber evidence="2 7">3.1.2.12</ecNumber>
    </recommendedName>
</protein>
<dbReference type="Pfam" id="PF00756">
    <property type="entry name" value="Esterase"/>
    <property type="match status" value="1"/>
</dbReference>
<comment type="caution">
    <text evidence="8">The sequence shown here is derived from an EMBL/GenBank/DDBJ whole genome shotgun (WGS) entry which is preliminary data.</text>
</comment>
<dbReference type="SUPFAM" id="SSF53474">
    <property type="entry name" value="alpha/beta-Hydrolases"/>
    <property type="match status" value="1"/>
</dbReference>
<dbReference type="PANTHER" id="PTHR10061">
    <property type="entry name" value="S-FORMYLGLUTATHIONE HYDROLASE"/>
    <property type="match status" value="1"/>
</dbReference>
<feature type="active site" description="Charge relay system" evidence="6">
    <location>
        <position position="226"/>
    </location>
</feature>
<comment type="similarity">
    <text evidence="1 7">Belongs to the esterase D family.</text>
</comment>
<feature type="active site" description="Charge relay system" evidence="6">
    <location>
        <position position="150"/>
    </location>
</feature>
<evidence type="ECO:0000256" key="2">
    <source>
        <dbReference type="ARBA" id="ARBA00012479"/>
    </source>
</evidence>
<dbReference type="EMBL" id="CAHR02000060">
    <property type="protein sequence ID" value="CCG81817.1"/>
    <property type="molecule type" value="Genomic_DNA"/>
</dbReference>
<dbReference type="Gene3D" id="3.40.50.1820">
    <property type="entry name" value="alpha/beta hydrolase"/>
    <property type="match status" value="1"/>
</dbReference>
<comment type="function">
    <text evidence="7">Serine hydrolase involved in the detoxification of formaldehyde.</text>
</comment>
<keyword evidence="7" id="KW-0963">Cytoplasm</keyword>
<reference evidence="8 9" key="1">
    <citation type="journal article" date="2013" name="MBio">
        <title>Genome sequencing of the plant pathogen Taphrina deformans, the causal agent of peach leaf curl.</title>
        <authorList>
            <person name="Cisse O.H."/>
            <person name="Almeida J.M.G.C.F."/>
            <person name="Fonseca A."/>
            <person name="Kumar A.A."/>
            <person name="Salojaervi J."/>
            <person name="Overmyer K."/>
            <person name="Hauser P.M."/>
            <person name="Pagni M."/>
        </authorList>
    </citation>
    <scope>NUCLEOTIDE SEQUENCE [LARGE SCALE GENOMIC DNA]</scope>
    <source>
        <strain evidence="9">PYCC 5710 / ATCC 11124 / CBS 356.35 / IMI 108563 / JCM 9778 / NBRC 8474</strain>
    </source>
</reference>
<organism evidence="8 9">
    <name type="scientific">Taphrina deformans (strain PYCC 5710 / ATCC 11124 / CBS 356.35 / IMI 108563 / JCM 9778 / NBRC 8474)</name>
    <name type="common">Peach leaf curl fungus</name>
    <name type="synonym">Lalaria deformans</name>
    <dbReference type="NCBI Taxonomy" id="1097556"/>
    <lineage>
        <taxon>Eukaryota</taxon>
        <taxon>Fungi</taxon>
        <taxon>Dikarya</taxon>
        <taxon>Ascomycota</taxon>
        <taxon>Taphrinomycotina</taxon>
        <taxon>Taphrinomycetes</taxon>
        <taxon>Taphrinales</taxon>
        <taxon>Taphrinaceae</taxon>
        <taxon>Taphrina</taxon>
    </lineage>
</organism>
<dbReference type="GO" id="GO:0052689">
    <property type="term" value="F:carboxylic ester hydrolase activity"/>
    <property type="evidence" value="ECO:0007669"/>
    <property type="project" value="UniProtKB-KW"/>
</dbReference>
<proteinExistence type="inferred from homology"/>
<keyword evidence="4 7" id="KW-0719">Serine esterase</keyword>
<name>R4XEM2_TAPDE</name>
<keyword evidence="9" id="KW-1185">Reference proteome</keyword>
<dbReference type="NCBIfam" id="TIGR02821">
    <property type="entry name" value="fghA_ester_D"/>
    <property type="match status" value="1"/>
</dbReference>
<comment type="catalytic activity">
    <reaction evidence="7">
        <text>S-formylglutathione + H2O = formate + glutathione + H(+)</text>
        <dbReference type="Rhea" id="RHEA:14961"/>
        <dbReference type="ChEBI" id="CHEBI:15377"/>
        <dbReference type="ChEBI" id="CHEBI:15378"/>
        <dbReference type="ChEBI" id="CHEBI:15740"/>
        <dbReference type="ChEBI" id="CHEBI:57688"/>
        <dbReference type="ChEBI" id="CHEBI:57925"/>
        <dbReference type="EC" id="3.1.2.12"/>
    </reaction>
</comment>
<dbReference type="STRING" id="1097556.R4XEM2"/>